<evidence type="ECO:0000313" key="1">
    <source>
        <dbReference type="EMBL" id="NSG28855.1"/>
    </source>
</evidence>
<dbReference type="Proteomes" id="UP000821846">
    <property type="component" value="Unassembled WGS sequence"/>
</dbReference>
<dbReference type="RefSeq" id="WP_147631068.1">
    <property type="nucleotide sequence ID" value="NZ_JAAWUU010000002.1"/>
</dbReference>
<gene>
    <name evidence="1" type="ORF">HFM93_00930</name>
</gene>
<dbReference type="EMBL" id="JAAWUZ010000002">
    <property type="protein sequence ID" value="NSG28855.1"/>
    <property type="molecule type" value="Genomic_DNA"/>
</dbReference>
<evidence type="ECO:0000313" key="2">
    <source>
        <dbReference type="Proteomes" id="UP000821846"/>
    </source>
</evidence>
<proteinExistence type="predicted"/>
<keyword evidence="2" id="KW-1185">Reference proteome</keyword>
<sequence>MANIKGKVKTLAMVKNVVNVKNCTNFGCMAIDGKKAWGLKTASGNEYSVVHYCSDVNDKVSLRYTTPKGLLGHGNCMTCSNSNLLFGVSNGLNGENYIVRVPRGFKGDWDRKVIFKSEKKIPALAFYSNYHYLIRVGDSPENQRARFGIGVLEGQNTANPTVKYDSSNEFYINTKWTYKHVQDIHYEPSKGLLFQTMNDSTLTISKIAVYDLNGSYTTYNGKKMFSPKDMITFDMHNTHTKYEVESLGLDEDGYIVMACNIHLKTESNETDAFQRVTNVKY</sequence>
<comment type="caution">
    <text evidence="1">The sequence shown here is derived from an EMBL/GenBank/DDBJ whole genome shotgun (WGS) entry which is preliminary data.</text>
</comment>
<reference evidence="1 2" key="1">
    <citation type="journal article" date="2020" name="Cell Host Microbe">
        <title>Functional and Genomic Variation between Human-Derived Isolates of Lachnospiraceae Reveals Inter- and Intra-Species Diversity.</title>
        <authorList>
            <person name="Sorbara M.T."/>
            <person name="Littmann E.R."/>
            <person name="Fontana E."/>
            <person name="Moody T.U."/>
            <person name="Kohout C.E."/>
            <person name="Gjonbalaj M."/>
            <person name="Eaton V."/>
            <person name="Seok R."/>
            <person name="Leiner I.M."/>
            <person name="Pamer E.G."/>
        </authorList>
    </citation>
    <scope>NUCLEOTIDE SEQUENCE [LARGE SCALE GENOMIC DNA]</scope>
    <source>
        <strain evidence="1 2">MSK.14.16</strain>
    </source>
</reference>
<protein>
    <submittedName>
        <fullName evidence="1">Uncharacterized protein</fullName>
    </submittedName>
</protein>
<organism evidence="1 2">
    <name type="scientific">Faecalicatena fissicatena</name>
    <dbReference type="NCBI Taxonomy" id="290055"/>
    <lineage>
        <taxon>Bacteria</taxon>
        <taxon>Bacillati</taxon>
        <taxon>Bacillota</taxon>
        <taxon>Clostridia</taxon>
        <taxon>Lachnospirales</taxon>
        <taxon>Lachnospiraceae</taxon>
        <taxon>Faecalicatena</taxon>
    </lineage>
</organism>
<name>A0ABX2GTG8_9FIRM</name>
<accession>A0ABX2GTG8</accession>